<dbReference type="Proteomes" id="UP000299102">
    <property type="component" value="Unassembled WGS sequence"/>
</dbReference>
<organism evidence="1 2">
    <name type="scientific">Eumeta variegata</name>
    <name type="common">Bagworm moth</name>
    <name type="synonym">Eumeta japonica</name>
    <dbReference type="NCBI Taxonomy" id="151549"/>
    <lineage>
        <taxon>Eukaryota</taxon>
        <taxon>Metazoa</taxon>
        <taxon>Ecdysozoa</taxon>
        <taxon>Arthropoda</taxon>
        <taxon>Hexapoda</taxon>
        <taxon>Insecta</taxon>
        <taxon>Pterygota</taxon>
        <taxon>Neoptera</taxon>
        <taxon>Endopterygota</taxon>
        <taxon>Lepidoptera</taxon>
        <taxon>Glossata</taxon>
        <taxon>Ditrysia</taxon>
        <taxon>Tineoidea</taxon>
        <taxon>Psychidae</taxon>
        <taxon>Oiketicinae</taxon>
        <taxon>Eumeta</taxon>
    </lineage>
</organism>
<proteinExistence type="predicted"/>
<dbReference type="OrthoDB" id="8052806at2759"/>
<name>A0A4C1VTQ9_EUMVA</name>
<comment type="caution">
    <text evidence="1">The sequence shown here is derived from an EMBL/GenBank/DDBJ whole genome shotgun (WGS) entry which is preliminary data.</text>
</comment>
<sequence length="314" mass="35921">MLALRTSLLYYCSAAVWSKPPEMTLRRSPQRAAPSADAVVGHRRCRAKIFSHYPIQERETGGKKPEGNIGLGFYIFMNSSSIHSSSDVLDFREAPDLPLQLNKLHTVTYGMKSSPFLAIWTLRQLAWDEETKYPPAARLLCSAMYMDDILASLELRKWVSNRRELLSDVDHLEKHDFDNADSLNLCENLSKGPVSGEVVSYFTTTTPRRIWRSKLQLSSSENATVAFEKTVEEVSDGFRELGIYRRILCDQFLPDYRIYNHRYTYTRDLLRMWSQQARALRCFAGIPLAMPLLPALLSLSVAYTIVTLQFAHLI</sequence>
<accession>A0A4C1VTQ9</accession>
<gene>
    <name evidence="1" type="ORF">EVAR_81996_1</name>
</gene>
<evidence type="ECO:0000313" key="2">
    <source>
        <dbReference type="Proteomes" id="UP000299102"/>
    </source>
</evidence>
<evidence type="ECO:0000313" key="1">
    <source>
        <dbReference type="EMBL" id="GBP42546.1"/>
    </source>
</evidence>
<reference evidence="1 2" key="1">
    <citation type="journal article" date="2019" name="Commun. Biol.">
        <title>The bagworm genome reveals a unique fibroin gene that provides high tensile strength.</title>
        <authorList>
            <person name="Kono N."/>
            <person name="Nakamura H."/>
            <person name="Ohtoshi R."/>
            <person name="Tomita M."/>
            <person name="Numata K."/>
            <person name="Arakawa K."/>
        </authorList>
    </citation>
    <scope>NUCLEOTIDE SEQUENCE [LARGE SCALE GENOMIC DNA]</scope>
</reference>
<dbReference type="EMBL" id="BGZK01000420">
    <property type="protein sequence ID" value="GBP42546.1"/>
    <property type="molecule type" value="Genomic_DNA"/>
</dbReference>
<keyword evidence="2" id="KW-1185">Reference proteome</keyword>
<dbReference type="AlphaFoldDB" id="A0A4C1VTQ9"/>
<protein>
    <submittedName>
        <fullName evidence="1">Uncharacterized protein</fullName>
    </submittedName>
</protein>